<name>A0A3M7T363_BRAPC</name>
<gene>
    <name evidence="1" type="ORF">BpHYR1_013170</name>
</gene>
<evidence type="ECO:0000313" key="1">
    <source>
        <dbReference type="EMBL" id="RNA42474.1"/>
    </source>
</evidence>
<reference evidence="1 2" key="1">
    <citation type="journal article" date="2018" name="Sci. Rep.">
        <title>Genomic signatures of local adaptation to the degree of environmental predictability in rotifers.</title>
        <authorList>
            <person name="Franch-Gras L."/>
            <person name="Hahn C."/>
            <person name="Garcia-Roger E.M."/>
            <person name="Carmona M.J."/>
            <person name="Serra M."/>
            <person name="Gomez A."/>
        </authorList>
    </citation>
    <scope>NUCLEOTIDE SEQUENCE [LARGE SCALE GENOMIC DNA]</scope>
    <source>
        <strain evidence="1">HYR1</strain>
    </source>
</reference>
<proteinExistence type="predicted"/>
<dbReference type="EMBL" id="REGN01000363">
    <property type="protein sequence ID" value="RNA42474.1"/>
    <property type="molecule type" value="Genomic_DNA"/>
</dbReference>
<accession>A0A3M7T363</accession>
<protein>
    <submittedName>
        <fullName evidence="1">Uncharacterized protein</fullName>
    </submittedName>
</protein>
<keyword evidence="2" id="KW-1185">Reference proteome</keyword>
<comment type="caution">
    <text evidence="1">The sequence shown here is derived from an EMBL/GenBank/DDBJ whole genome shotgun (WGS) entry which is preliminary data.</text>
</comment>
<evidence type="ECO:0000313" key="2">
    <source>
        <dbReference type="Proteomes" id="UP000276133"/>
    </source>
</evidence>
<dbReference type="AlphaFoldDB" id="A0A3M7T363"/>
<dbReference type="Proteomes" id="UP000276133">
    <property type="component" value="Unassembled WGS sequence"/>
</dbReference>
<sequence length="105" mass="12542">MYSSFFLFITQENIKFSTHWYIVLLEKKGVPIFIIEKKPKRILFFNKILIVRRFDCIKIIQVNDLINPYSVPINPNINFSAKKKIEQQKTESNSVFVNLKNKIFE</sequence>
<organism evidence="1 2">
    <name type="scientific">Brachionus plicatilis</name>
    <name type="common">Marine rotifer</name>
    <name type="synonym">Brachionus muelleri</name>
    <dbReference type="NCBI Taxonomy" id="10195"/>
    <lineage>
        <taxon>Eukaryota</taxon>
        <taxon>Metazoa</taxon>
        <taxon>Spiralia</taxon>
        <taxon>Gnathifera</taxon>
        <taxon>Rotifera</taxon>
        <taxon>Eurotatoria</taxon>
        <taxon>Monogononta</taxon>
        <taxon>Pseudotrocha</taxon>
        <taxon>Ploima</taxon>
        <taxon>Brachionidae</taxon>
        <taxon>Brachionus</taxon>
    </lineage>
</organism>